<keyword evidence="5" id="KW-1185">Reference proteome</keyword>
<accession>A0AAV9BJY9</accession>
<reference evidence="4" key="2">
    <citation type="submission" date="2023-06" db="EMBL/GenBank/DDBJ databases">
        <authorList>
            <person name="Ma L."/>
            <person name="Liu K.-W."/>
            <person name="Li Z."/>
            <person name="Hsiao Y.-Y."/>
            <person name="Qi Y."/>
            <person name="Fu T."/>
            <person name="Tang G."/>
            <person name="Zhang D."/>
            <person name="Sun W.-H."/>
            <person name="Liu D.-K."/>
            <person name="Li Y."/>
            <person name="Chen G.-Z."/>
            <person name="Liu X.-D."/>
            <person name="Liao X.-Y."/>
            <person name="Jiang Y.-T."/>
            <person name="Yu X."/>
            <person name="Hao Y."/>
            <person name="Huang J."/>
            <person name="Zhao X.-W."/>
            <person name="Ke S."/>
            <person name="Chen Y.-Y."/>
            <person name="Wu W.-L."/>
            <person name="Hsu J.-L."/>
            <person name="Lin Y.-F."/>
            <person name="Huang M.-D."/>
            <person name="Li C.-Y."/>
            <person name="Huang L."/>
            <person name="Wang Z.-W."/>
            <person name="Zhao X."/>
            <person name="Zhong W.-Y."/>
            <person name="Peng D.-H."/>
            <person name="Ahmad S."/>
            <person name="Lan S."/>
            <person name="Zhang J.-S."/>
            <person name="Tsai W.-C."/>
            <person name="Van De Peer Y."/>
            <person name="Liu Z.-J."/>
        </authorList>
    </citation>
    <scope>NUCLEOTIDE SEQUENCE</scope>
    <source>
        <strain evidence="4">SCP</strain>
        <tissue evidence="4">Leaves</tissue>
    </source>
</reference>
<protein>
    <recommendedName>
        <fullName evidence="3">Prephenate/arogenate dehydrogenase domain-containing protein</fullName>
    </recommendedName>
</protein>
<dbReference type="SUPFAM" id="SSF51735">
    <property type="entry name" value="NAD(P)-binding Rossmann-fold domains"/>
    <property type="match status" value="1"/>
</dbReference>
<dbReference type="InterPro" id="IPR045011">
    <property type="entry name" value="TYRAAT1/2"/>
</dbReference>
<feature type="domain" description="Prephenate/arogenate dehydrogenase" evidence="3">
    <location>
        <begin position="81"/>
        <end position="350"/>
    </location>
</feature>
<dbReference type="Gene3D" id="3.40.50.720">
    <property type="entry name" value="NAD(P)-binding Rossmann-like Domain"/>
    <property type="match status" value="1"/>
</dbReference>
<reference evidence="4" key="1">
    <citation type="journal article" date="2023" name="Nat. Commun.">
        <title>Diploid and tetraploid genomes of Acorus and the evolution of monocots.</title>
        <authorList>
            <person name="Ma L."/>
            <person name="Liu K.W."/>
            <person name="Li Z."/>
            <person name="Hsiao Y.Y."/>
            <person name="Qi Y."/>
            <person name="Fu T."/>
            <person name="Tang G.D."/>
            <person name="Zhang D."/>
            <person name="Sun W.H."/>
            <person name="Liu D.K."/>
            <person name="Li Y."/>
            <person name="Chen G.Z."/>
            <person name="Liu X.D."/>
            <person name="Liao X.Y."/>
            <person name="Jiang Y.T."/>
            <person name="Yu X."/>
            <person name="Hao Y."/>
            <person name="Huang J."/>
            <person name="Zhao X.W."/>
            <person name="Ke S."/>
            <person name="Chen Y.Y."/>
            <person name="Wu W.L."/>
            <person name="Hsu J.L."/>
            <person name="Lin Y.F."/>
            <person name="Huang M.D."/>
            <person name="Li C.Y."/>
            <person name="Huang L."/>
            <person name="Wang Z.W."/>
            <person name="Zhao X."/>
            <person name="Zhong W.Y."/>
            <person name="Peng D.H."/>
            <person name="Ahmad S."/>
            <person name="Lan S."/>
            <person name="Zhang J.S."/>
            <person name="Tsai W.C."/>
            <person name="Van de Peer Y."/>
            <person name="Liu Z.J."/>
        </authorList>
    </citation>
    <scope>NUCLEOTIDE SEQUENCE</scope>
    <source>
        <strain evidence="4">SCP</strain>
    </source>
</reference>
<dbReference type="GO" id="GO:0004665">
    <property type="term" value="F:prephenate dehydrogenase (NADP+) activity"/>
    <property type="evidence" value="ECO:0007669"/>
    <property type="project" value="InterPro"/>
</dbReference>
<dbReference type="InterPro" id="IPR036291">
    <property type="entry name" value="NAD(P)-bd_dom_sf"/>
</dbReference>
<dbReference type="PANTHER" id="PTHR43207">
    <property type="entry name" value="AROGENATE DEHYDROGENASE-RELATED"/>
    <property type="match status" value="1"/>
</dbReference>
<organism evidence="4 5">
    <name type="scientific">Acorus gramineus</name>
    <name type="common">Dwarf sweet flag</name>
    <dbReference type="NCBI Taxonomy" id="55184"/>
    <lineage>
        <taxon>Eukaryota</taxon>
        <taxon>Viridiplantae</taxon>
        <taxon>Streptophyta</taxon>
        <taxon>Embryophyta</taxon>
        <taxon>Tracheophyta</taxon>
        <taxon>Spermatophyta</taxon>
        <taxon>Magnoliopsida</taxon>
        <taxon>Liliopsida</taxon>
        <taxon>Acoraceae</taxon>
        <taxon>Acorus</taxon>
    </lineage>
</organism>
<evidence type="ECO:0000256" key="2">
    <source>
        <dbReference type="SAM" id="MobiDB-lite"/>
    </source>
</evidence>
<evidence type="ECO:0000313" key="4">
    <source>
        <dbReference type="EMBL" id="KAK1276890.1"/>
    </source>
</evidence>
<evidence type="ECO:0000256" key="1">
    <source>
        <dbReference type="ARBA" id="ARBA00023002"/>
    </source>
</evidence>
<dbReference type="InterPro" id="IPR046826">
    <property type="entry name" value="PDH_N"/>
</dbReference>
<dbReference type="Pfam" id="PF26213">
    <property type="entry name" value="TYRAAT1_C"/>
    <property type="match status" value="1"/>
</dbReference>
<dbReference type="GO" id="GO:0008977">
    <property type="term" value="F:prephenate dehydrogenase (NAD+) activity"/>
    <property type="evidence" value="ECO:0007669"/>
    <property type="project" value="InterPro"/>
</dbReference>
<sequence>MLKLPSLQPQTLPLAKPHQTLNPIKPTNLPLKSNPLNQFPTLRRLRIRATDDAAYPLDHDEAAAAMKTTFVPPHTPSTTKLKIAVVGFGNFGQFLTRTLVRQGHTVLVQSRSDHSASAAALGAAAFYADPGDLCDSRPDVVLLSTSILSTESVLRSLPLHRLRRDTLFVDVLSVKESPKNLFLEALPPEFDILCTHPMFGPESGKDGWADLPFVYEKVRIARGETCEGFLEIFRSEGCQMVEMSCAEHDRQAAETQFLTHTVGRVLGMLGLRSTPIDTKGYKSLLELVENTAGDSFDLYYGLYMHNDNATLQFERLDAAFGVLRRELELHGKYRKQVLENASGEEGELFR</sequence>
<dbReference type="InterPro" id="IPR003099">
    <property type="entry name" value="Prephen_DH"/>
</dbReference>
<proteinExistence type="predicted"/>
<dbReference type="PROSITE" id="PS51176">
    <property type="entry name" value="PDH_ADH"/>
    <property type="match status" value="1"/>
</dbReference>
<dbReference type="GO" id="GO:0006571">
    <property type="term" value="P:tyrosine biosynthetic process"/>
    <property type="evidence" value="ECO:0007669"/>
    <property type="project" value="InterPro"/>
</dbReference>
<gene>
    <name evidence="4" type="ORF">QJS04_geneDACA011771</name>
</gene>
<dbReference type="PANTHER" id="PTHR43207:SF4">
    <property type="entry name" value="AROGENATE DEHYDROGENASE 2, CHLOROPLASTIC"/>
    <property type="match status" value="1"/>
</dbReference>
<dbReference type="Pfam" id="PF02153">
    <property type="entry name" value="PDH_N"/>
    <property type="match status" value="1"/>
</dbReference>
<dbReference type="EMBL" id="JAUJYN010000003">
    <property type="protein sequence ID" value="KAK1276890.1"/>
    <property type="molecule type" value="Genomic_DNA"/>
</dbReference>
<keyword evidence="1" id="KW-0560">Oxidoreductase</keyword>
<dbReference type="SUPFAM" id="SSF48179">
    <property type="entry name" value="6-phosphogluconate dehydrogenase C-terminal domain-like"/>
    <property type="match status" value="1"/>
</dbReference>
<dbReference type="InterPro" id="IPR008927">
    <property type="entry name" value="6-PGluconate_DH-like_C_sf"/>
</dbReference>
<dbReference type="GO" id="GO:0033730">
    <property type="term" value="F:arogenate dehydrogenase (NADP+) activity"/>
    <property type="evidence" value="ECO:0007669"/>
    <property type="project" value="InterPro"/>
</dbReference>
<dbReference type="Proteomes" id="UP001179952">
    <property type="component" value="Unassembled WGS sequence"/>
</dbReference>
<dbReference type="InterPro" id="IPR059064">
    <property type="entry name" value="TYRAAT2_C"/>
</dbReference>
<evidence type="ECO:0000259" key="3">
    <source>
        <dbReference type="PROSITE" id="PS51176"/>
    </source>
</evidence>
<dbReference type="GO" id="GO:0070403">
    <property type="term" value="F:NAD+ binding"/>
    <property type="evidence" value="ECO:0007669"/>
    <property type="project" value="InterPro"/>
</dbReference>
<name>A0AAV9BJY9_ACOGR</name>
<dbReference type="AlphaFoldDB" id="A0AAV9BJY9"/>
<comment type="caution">
    <text evidence="4">The sequence shown here is derived from an EMBL/GenBank/DDBJ whole genome shotgun (WGS) entry which is preliminary data.</text>
</comment>
<evidence type="ECO:0000313" key="5">
    <source>
        <dbReference type="Proteomes" id="UP001179952"/>
    </source>
</evidence>
<feature type="region of interest" description="Disordered" evidence="2">
    <location>
        <begin position="1"/>
        <end position="35"/>
    </location>
</feature>